<dbReference type="PANTHER" id="PTHR48081">
    <property type="entry name" value="AB HYDROLASE SUPERFAMILY PROTEIN C4A8.06C"/>
    <property type="match status" value="1"/>
</dbReference>
<dbReference type="Proteomes" id="UP000321533">
    <property type="component" value="Chromosome"/>
</dbReference>
<dbReference type="GO" id="GO:0016787">
    <property type="term" value="F:hydrolase activity"/>
    <property type="evidence" value="ECO:0007669"/>
    <property type="project" value="UniProtKB-KW"/>
</dbReference>
<feature type="chain" id="PRO_5022939478" evidence="2">
    <location>
        <begin position="23"/>
        <end position="306"/>
    </location>
</feature>
<evidence type="ECO:0000256" key="2">
    <source>
        <dbReference type="SAM" id="SignalP"/>
    </source>
</evidence>
<dbReference type="KEGG" id="pgin:FRZ67_13905"/>
<reference evidence="4 5" key="1">
    <citation type="journal article" date="2016" name="Int. J. Syst. Evol. Microbiol.">
        <title>Panacibacter ginsenosidivorans gen. nov., sp. nov., with ginsenoside converting activity isolated from soil of a ginseng field.</title>
        <authorList>
            <person name="Siddiqi M.Z."/>
            <person name="Muhammad Shafi S."/>
            <person name="Choi K.D."/>
            <person name="Im W.T."/>
        </authorList>
    </citation>
    <scope>NUCLEOTIDE SEQUENCE [LARGE SCALE GENOMIC DNA]</scope>
    <source>
        <strain evidence="4 5">Gsoil1550</strain>
    </source>
</reference>
<feature type="signal peptide" evidence="2">
    <location>
        <begin position="1"/>
        <end position="22"/>
    </location>
</feature>
<evidence type="ECO:0000259" key="3">
    <source>
        <dbReference type="Pfam" id="PF20434"/>
    </source>
</evidence>
<name>A0A5B8V9Z6_9BACT</name>
<dbReference type="RefSeq" id="WP_147190245.1">
    <property type="nucleotide sequence ID" value="NZ_CP042435.1"/>
</dbReference>
<gene>
    <name evidence="4" type="ORF">FRZ67_13905</name>
</gene>
<evidence type="ECO:0000313" key="5">
    <source>
        <dbReference type="Proteomes" id="UP000321533"/>
    </source>
</evidence>
<dbReference type="Gene3D" id="3.40.50.1820">
    <property type="entry name" value="alpha/beta hydrolase"/>
    <property type="match status" value="1"/>
</dbReference>
<dbReference type="OrthoDB" id="9777975at2"/>
<dbReference type="EMBL" id="CP042435">
    <property type="protein sequence ID" value="QEC68340.1"/>
    <property type="molecule type" value="Genomic_DNA"/>
</dbReference>
<evidence type="ECO:0000256" key="1">
    <source>
        <dbReference type="ARBA" id="ARBA00022801"/>
    </source>
</evidence>
<keyword evidence="5" id="KW-1185">Reference proteome</keyword>
<evidence type="ECO:0000313" key="4">
    <source>
        <dbReference type="EMBL" id="QEC68340.1"/>
    </source>
</evidence>
<dbReference type="InterPro" id="IPR050300">
    <property type="entry name" value="GDXG_lipolytic_enzyme"/>
</dbReference>
<accession>A0A5B8V9Z6</accession>
<dbReference type="SUPFAM" id="SSF53474">
    <property type="entry name" value="alpha/beta-Hydrolases"/>
    <property type="match status" value="1"/>
</dbReference>
<dbReference type="InterPro" id="IPR029058">
    <property type="entry name" value="AB_hydrolase_fold"/>
</dbReference>
<dbReference type="InterPro" id="IPR049492">
    <property type="entry name" value="BD-FAE-like_dom"/>
</dbReference>
<protein>
    <submittedName>
        <fullName evidence="4">Alpha/beta hydrolase</fullName>
    </submittedName>
</protein>
<organism evidence="4 5">
    <name type="scientific">Panacibacter ginsenosidivorans</name>
    <dbReference type="NCBI Taxonomy" id="1813871"/>
    <lineage>
        <taxon>Bacteria</taxon>
        <taxon>Pseudomonadati</taxon>
        <taxon>Bacteroidota</taxon>
        <taxon>Chitinophagia</taxon>
        <taxon>Chitinophagales</taxon>
        <taxon>Chitinophagaceae</taxon>
        <taxon>Panacibacter</taxon>
    </lineage>
</organism>
<dbReference type="PANTHER" id="PTHR48081:SF13">
    <property type="entry name" value="ALPHA_BETA HYDROLASE"/>
    <property type="match status" value="1"/>
</dbReference>
<keyword evidence="2" id="KW-0732">Signal</keyword>
<dbReference type="Pfam" id="PF20434">
    <property type="entry name" value="BD-FAE"/>
    <property type="match status" value="1"/>
</dbReference>
<proteinExistence type="predicted"/>
<sequence length="306" mass="33963">MKSNAIACLSLLSFFITTYTNAQTTSPVQHIFPKETVTYSNIPYADDTLTKHTLDVYLPAKAKNNLPLVVWIHGGAWMLNDKYADMSYMQNTVRGFIDSGYALASINYRYSTDAVFPAQIQDCNKALEFLYQHAAQYHIDNSRIAVIGFSAGGHLASLMALSNNNDVKDFYPPGLKTHFHIKALLDFYGPSDFIAIASNPDTSVNNARNPVSILLGAQPVNRPDLAKHASPVTYVDKNDPPALIVQGEKDESVPNTQSRLLSSWLTIAGVKNQLIIVPNAPHYGVMFDTENIRRNVFAFLATYLRQ</sequence>
<dbReference type="AlphaFoldDB" id="A0A5B8V9Z6"/>
<feature type="domain" description="BD-FAE-like" evidence="3">
    <location>
        <begin position="54"/>
        <end position="265"/>
    </location>
</feature>
<keyword evidence="1 4" id="KW-0378">Hydrolase</keyword>